<dbReference type="InterPro" id="IPR051534">
    <property type="entry name" value="CBASS_pafABC_assoc_protein"/>
</dbReference>
<dbReference type="PANTHER" id="PTHR34580">
    <property type="match status" value="1"/>
</dbReference>
<dbReference type="STRING" id="1423715.FD25_GL000044"/>
<name>A0A0R1LII8_9LACO</name>
<proteinExistence type="predicted"/>
<accession>A0A0R1LII8</accession>
<comment type="caution">
    <text evidence="2">The sequence shown here is derived from an EMBL/GenBank/DDBJ whole genome shotgun (WGS) entry which is preliminary data.</text>
</comment>
<evidence type="ECO:0000313" key="2">
    <source>
        <dbReference type="EMBL" id="KRK95629.1"/>
    </source>
</evidence>
<dbReference type="OrthoDB" id="2306002at2"/>
<dbReference type="EMBL" id="AZDV01000006">
    <property type="protein sequence ID" value="KRK95629.1"/>
    <property type="molecule type" value="Genomic_DNA"/>
</dbReference>
<evidence type="ECO:0000313" key="3">
    <source>
        <dbReference type="Proteomes" id="UP000051955"/>
    </source>
</evidence>
<organism evidence="2 3">
    <name type="scientific">Levilactobacillus acidifarinae DSM 19394 = JCM 15949</name>
    <dbReference type="NCBI Taxonomy" id="1423715"/>
    <lineage>
        <taxon>Bacteria</taxon>
        <taxon>Bacillati</taxon>
        <taxon>Bacillota</taxon>
        <taxon>Bacilli</taxon>
        <taxon>Lactobacillales</taxon>
        <taxon>Lactobacillaceae</taxon>
        <taxon>Levilactobacillus</taxon>
    </lineage>
</organism>
<sequence>MTSQERIIQLLFRLLDGESINFRAEARDYGCSERTMTRDQAVIADALVHETEFEMGYKPKTRQHYLDREDQISQAEALALIKLVIGTRALSRAEMQRLTHHLLNMLSLKTQKAVKKTIATTMAAYIPVGDDHKILPQLAKFSDYIIEKQAIKFSYQSSVPQNTHPKFQVGRPLSLYFADYYFYVVMYLEASNKSVVFRLDRFDQVKSLNRQLTVPADKKTDEGALRHKTYLLNGGYELHYRFQYWGYPQTALDKLPKSEVTHRHDDGSVTIEGDLFSQGALLWVLGQGSLIKVLAPQTLINDVQATLQKTLAYYD</sequence>
<dbReference type="RefSeq" id="WP_057801931.1">
    <property type="nucleotide sequence ID" value="NZ_AZDV01000006.1"/>
</dbReference>
<feature type="domain" description="WYL" evidence="1">
    <location>
        <begin position="138"/>
        <end position="206"/>
    </location>
</feature>
<reference evidence="2 3" key="1">
    <citation type="journal article" date="2015" name="Genome Announc.">
        <title>Expanding the biotechnology potential of lactobacilli through comparative genomics of 213 strains and associated genera.</title>
        <authorList>
            <person name="Sun Z."/>
            <person name="Harris H.M."/>
            <person name="McCann A."/>
            <person name="Guo C."/>
            <person name="Argimon S."/>
            <person name="Zhang W."/>
            <person name="Yang X."/>
            <person name="Jeffery I.B."/>
            <person name="Cooney J.C."/>
            <person name="Kagawa T.F."/>
            <person name="Liu W."/>
            <person name="Song Y."/>
            <person name="Salvetti E."/>
            <person name="Wrobel A."/>
            <person name="Rasinkangas P."/>
            <person name="Parkhill J."/>
            <person name="Rea M.C."/>
            <person name="O'Sullivan O."/>
            <person name="Ritari J."/>
            <person name="Douillard F.P."/>
            <person name="Paul Ross R."/>
            <person name="Yang R."/>
            <person name="Briner A.E."/>
            <person name="Felis G.E."/>
            <person name="de Vos W.M."/>
            <person name="Barrangou R."/>
            <person name="Klaenhammer T.R."/>
            <person name="Caufield P.W."/>
            <person name="Cui Y."/>
            <person name="Zhang H."/>
            <person name="O'Toole P.W."/>
        </authorList>
    </citation>
    <scope>NUCLEOTIDE SEQUENCE [LARGE SCALE GENOMIC DNA]</scope>
    <source>
        <strain evidence="2 3">DSM 19394</strain>
    </source>
</reference>
<dbReference type="PROSITE" id="PS52050">
    <property type="entry name" value="WYL"/>
    <property type="match status" value="1"/>
</dbReference>
<dbReference type="PANTHER" id="PTHR34580:SF1">
    <property type="entry name" value="PROTEIN PAFC"/>
    <property type="match status" value="1"/>
</dbReference>
<dbReference type="InterPro" id="IPR026881">
    <property type="entry name" value="WYL_dom"/>
</dbReference>
<dbReference type="Proteomes" id="UP000051955">
    <property type="component" value="Unassembled WGS sequence"/>
</dbReference>
<dbReference type="AlphaFoldDB" id="A0A0R1LII8"/>
<keyword evidence="3" id="KW-1185">Reference proteome</keyword>
<dbReference type="PATRIC" id="fig|1423715.3.peg.47"/>
<protein>
    <recommendedName>
        <fullName evidence="1">WYL domain-containing protein</fullName>
    </recommendedName>
</protein>
<gene>
    <name evidence="2" type="ORF">FD25_GL000044</name>
</gene>
<evidence type="ECO:0000259" key="1">
    <source>
        <dbReference type="Pfam" id="PF13280"/>
    </source>
</evidence>
<dbReference type="Pfam" id="PF13280">
    <property type="entry name" value="WYL"/>
    <property type="match status" value="1"/>
</dbReference>